<evidence type="ECO:0000313" key="10">
    <source>
        <dbReference type="EMBL" id="CUS46788.1"/>
    </source>
</evidence>
<gene>
    <name evidence="10" type="ORF">MGWOODY_Smn40</name>
</gene>
<keyword evidence="4" id="KW-0997">Cell inner membrane</keyword>
<evidence type="ECO:0000256" key="5">
    <source>
        <dbReference type="ARBA" id="ARBA00022692"/>
    </source>
</evidence>
<dbReference type="GO" id="GO:0005886">
    <property type="term" value="C:plasma membrane"/>
    <property type="evidence" value="ECO:0007669"/>
    <property type="project" value="UniProtKB-SubCell"/>
</dbReference>
<keyword evidence="8 9" id="KW-0472">Membrane</keyword>
<dbReference type="SUPFAM" id="SSF103054">
    <property type="entry name" value="General secretion pathway protein M, EpsM"/>
    <property type="match status" value="1"/>
</dbReference>
<evidence type="ECO:0000256" key="1">
    <source>
        <dbReference type="ARBA" id="ARBA00004377"/>
    </source>
</evidence>
<keyword evidence="7 9" id="KW-1133">Transmembrane helix</keyword>
<evidence type="ECO:0000256" key="8">
    <source>
        <dbReference type="ARBA" id="ARBA00023136"/>
    </source>
</evidence>
<comment type="subcellular location">
    <subcellularLocation>
        <location evidence="1">Cell inner membrane</location>
        <topology evidence="1">Single-pass membrane protein</topology>
    </subcellularLocation>
</comment>
<sequence length="159" mass="17330">MIESLRLWFTGRSLREQRMLLVMVALAALTFVWVGIIWPVTDGLSSARERHADALIRLAETQVRVKEVESLQRQRPAPLEAQLDTVIRDRANEAGFALASVTADGPNRVQITIATARPGPLFGWIAGLESAGILVDSLSTADNGDKTVSAQLSLKVRGQ</sequence>
<evidence type="ECO:0000256" key="6">
    <source>
        <dbReference type="ARBA" id="ARBA00022927"/>
    </source>
</evidence>
<dbReference type="AlphaFoldDB" id="A0A160TPS4"/>
<dbReference type="Pfam" id="PF04612">
    <property type="entry name" value="T2SSM"/>
    <property type="match status" value="1"/>
</dbReference>
<feature type="transmembrane region" description="Helical" evidence="9">
    <location>
        <begin position="20"/>
        <end position="40"/>
    </location>
</feature>
<dbReference type="InterPro" id="IPR007690">
    <property type="entry name" value="T2SS_GspM"/>
</dbReference>
<evidence type="ECO:0000256" key="2">
    <source>
        <dbReference type="ARBA" id="ARBA00022448"/>
    </source>
</evidence>
<keyword evidence="2" id="KW-0813">Transport</keyword>
<dbReference type="GO" id="GO:0015627">
    <property type="term" value="C:type II protein secretion system complex"/>
    <property type="evidence" value="ECO:0007669"/>
    <property type="project" value="InterPro"/>
</dbReference>
<dbReference type="GO" id="GO:0015628">
    <property type="term" value="P:protein secretion by the type II secretion system"/>
    <property type="evidence" value="ECO:0007669"/>
    <property type="project" value="InterPro"/>
</dbReference>
<name>A0A160TPS4_9ZZZZ</name>
<keyword evidence="3" id="KW-1003">Cell membrane</keyword>
<organism evidence="10">
    <name type="scientific">hydrothermal vent metagenome</name>
    <dbReference type="NCBI Taxonomy" id="652676"/>
    <lineage>
        <taxon>unclassified sequences</taxon>
        <taxon>metagenomes</taxon>
        <taxon>ecological metagenomes</taxon>
    </lineage>
</organism>
<evidence type="ECO:0000256" key="9">
    <source>
        <dbReference type="SAM" id="Phobius"/>
    </source>
</evidence>
<dbReference type="EMBL" id="CZQE01000396">
    <property type="protein sequence ID" value="CUS46788.1"/>
    <property type="molecule type" value="Genomic_DNA"/>
</dbReference>
<proteinExistence type="predicted"/>
<evidence type="ECO:0000256" key="4">
    <source>
        <dbReference type="ARBA" id="ARBA00022519"/>
    </source>
</evidence>
<keyword evidence="5 9" id="KW-0812">Transmembrane</keyword>
<reference evidence="10" key="1">
    <citation type="submission" date="2015-10" db="EMBL/GenBank/DDBJ databases">
        <authorList>
            <person name="Gilbert D.G."/>
        </authorList>
    </citation>
    <scope>NUCLEOTIDE SEQUENCE</scope>
</reference>
<keyword evidence="6" id="KW-0653">Protein transport</keyword>
<evidence type="ECO:0000256" key="7">
    <source>
        <dbReference type="ARBA" id="ARBA00022989"/>
    </source>
</evidence>
<dbReference type="InterPro" id="IPR023229">
    <property type="entry name" value="T2SS_M_periplasmic_sf"/>
</dbReference>
<evidence type="ECO:0000256" key="3">
    <source>
        <dbReference type="ARBA" id="ARBA00022475"/>
    </source>
</evidence>
<protein>
    <submittedName>
        <fullName evidence="10">General secretion pathway protein M</fullName>
    </submittedName>
</protein>
<accession>A0A160TPS4</accession>
<dbReference type="Gene3D" id="3.30.1360.100">
    <property type="entry name" value="General secretion pathway protein M, EpsM"/>
    <property type="match status" value="1"/>
</dbReference>